<sequence length="219" mass="25041">MKSLKIILFNKMAISMLDIESGNRMLNEEEVNLLSKNDIDVMIGQIIKDISNSEIKEIILRGDAVAKGIGFEVLQSRTVTVIAQLREKLNQNGYQIFLFDKGYDSQREDKIPHDIIAVIKGTDQFDIVRAVRTDGINYGIEHEDVLAKLKEWNQKYPFRISGANLDWVEADFISLPDDLISFAKEVYEFCPDVVDQGVGSVEELAEAIEMLYSLYLWWD</sequence>
<proteinExistence type="predicted"/>
<accession>A0ABT2UER6</accession>
<evidence type="ECO:0000313" key="3">
    <source>
        <dbReference type="Proteomes" id="UP001652445"/>
    </source>
</evidence>
<keyword evidence="3" id="KW-1185">Reference proteome</keyword>
<feature type="domain" description="DUF4253" evidence="1">
    <location>
        <begin position="116"/>
        <end position="219"/>
    </location>
</feature>
<dbReference type="InterPro" id="IPR025349">
    <property type="entry name" value="DUF4253"/>
</dbReference>
<dbReference type="Pfam" id="PF14062">
    <property type="entry name" value="DUF4253"/>
    <property type="match status" value="1"/>
</dbReference>
<dbReference type="EMBL" id="JAOQIO010000023">
    <property type="protein sequence ID" value="MCU6792387.1"/>
    <property type="molecule type" value="Genomic_DNA"/>
</dbReference>
<reference evidence="2 3" key="1">
    <citation type="submission" date="2022-09" db="EMBL/GenBank/DDBJ databases">
        <authorList>
            <person name="Han X.L."/>
            <person name="Wang Q."/>
            <person name="Lu T."/>
        </authorList>
    </citation>
    <scope>NUCLEOTIDE SEQUENCE [LARGE SCALE GENOMIC DNA]</scope>
    <source>
        <strain evidence="2 3">WQ 127069</strain>
    </source>
</reference>
<dbReference type="RefSeq" id="WP_262683777.1">
    <property type="nucleotide sequence ID" value="NZ_JAOQIO010000023.1"/>
</dbReference>
<dbReference type="Proteomes" id="UP001652445">
    <property type="component" value="Unassembled WGS sequence"/>
</dbReference>
<gene>
    <name evidence="2" type="ORF">OB236_09625</name>
</gene>
<evidence type="ECO:0000313" key="2">
    <source>
        <dbReference type="EMBL" id="MCU6792387.1"/>
    </source>
</evidence>
<evidence type="ECO:0000259" key="1">
    <source>
        <dbReference type="Pfam" id="PF14062"/>
    </source>
</evidence>
<protein>
    <submittedName>
        <fullName evidence="2">DUF4253 domain-containing protein</fullName>
    </submittedName>
</protein>
<name>A0ABT2UER6_9BACL</name>
<comment type="caution">
    <text evidence="2">The sequence shown here is derived from an EMBL/GenBank/DDBJ whole genome shotgun (WGS) entry which is preliminary data.</text>
</comment>
<organism evidence="2 3">
    <name type="scientific">Paenibacillus baimaensis</name>
    <dbReference type="NCBI Taxonomy" id="2982185"/>
    <lineage>
        <taxon>Bacteria</taxon>
        <taxon>Bacillati</taxon>
        <taxon>Bacillota</taxon>
        <taxon>Bacilli</taxon>
        <taxon>Bacillales</taxon>
        <taxon>Paenibacillaceae</taxon>
        <taxon>Paenibacillus</taxon>
    </lineage>
</organism>